<organism evidence="4 5">
    <name type="scientific">Dissostichus eleginoides</name>
    <name type="common">Patagonian toothfish</name>
    <name type="synonym">Dissostichus amissus</name>
    <dbReference type="NCBI Taxonomy" id="100907"/>
    <lineage>
        <taxon>Eukaryota</taxon>
        <taxon>Metazoa</taxon>
        <taxon>Chordata</taxon>
        <taxon>Craniata</taxon>
        <taxon>Vertebrata</taxon>
        <taxon>Euteleostomi</taxon>
        <taxon>Actinopterygii</taxon>
        <taxon>Neopterygii</taxon>
        <taxon>Teleostei</taxon>
        <taxon>Neoteleostei</taxon>
        <taxon>Acanthomorphata</taxon>
        <taxon>Eupercaria</taxon>
        <taxon>Perciformes</taxon>
        <taxon>Notothenioidei</taxon>
        <taxon>Nototheniidae</taxon>
        <taxon>Dissostichus</taxon>
    </lineage>
</organism>
<keyword evidence="1" id="KW-1015">Disulfide bond</keyword>
<dbReference type="AlphaFoldDB" id="A0AAD9CIE4"/>
<dbReference type="SUPFAM" id="SSF57424">
    <property type="entry name" value="LDL receptor-like module"/>
    <property type="match status" value="1"/>
</dbReference>
<dbReference type="SMART" id="SM00192">
    <property type="entry name" value="LDLa"/>
    <property type="match status" value="1"/>
</dbReference>
<feature type="signal peptide" evidence="3">
    <location>
        <begin position="1"/>
        <end position="19"/>
    </location>
</feature>
<evidence type="ECO:0000256" key="2">
    <source>
        <dbReference type="PROSITE-ProRule" id="PRU00124"/>
    </source>
</evidence>
<name>A0AAD9CIE4_DISEL</name>
<evidence type="ECO:0000313" key="4">
    <source>
        <dbReference type="EMBL" id="KAK1902383.1"/>
    </source>
</evidence>
<dbReference type="Gene3D" id="4.10.400.10">
    <property type="entry name" value="Low-density Lipoprotein Receptor"/>
    <property type="match status" value="1"/>
</dbReference>
<keyword evidence="4" id="KW-0675">Receptor</keyword>
<keyword evidence="5" id="KW-1185">Reference proteome</keyword>
<proteinExistence type="predicted"/>
<dbReference type="FunFam" id="4.10.400.10:FF:000015">
    <property type="entry name" value="Low-density lipoprotein receptor-related protein 1"/>
    <property type="match status" value="1"/>
</dbReference>
<keyword evidence="4" id="KW-0449">Lipoprotein</keyword>
<keyword evidence="3" id="KW-0732">Signal</keyword>
<accession>A0AAD9CIE4</accession>
<dbReference type="EMBL" id="JASDAP010000005">
    <property type="protein sequence ID" value="KAK1902383.1"/>
    <property type="molecule type" value="Genomic_DNA"/>
</dbReference>
<reference evidence="4" key="1">
    <citation type="submission" date="2023-04" db="EMBL/GenBank/DDBJ databases">
        <title>Chromosome-level genome of Chaenocephalus aceratus.</title>
        <authorList>
            <person name="Park H."/>
        </authorList>
    </citation>
    <scope>NUCLEOTIDE SEQUENCE</scope>
    <source>
        <strain evidence="4">DE</strain>
        <tissue evidence="4">Muscle</tissue>
    </source>
</reference>
<dbReference type="Pfam" id="PF00057">
    <property type="entry name" value="Ldl_recept_a"/>
    <property type="match status" value="1"/>
</dbReference>
<dbReference type="InterPro" id="IPR036055">
    <property type="entry name" value="LDL_receptor-like_sf"/>
</dbReference>
<dbReference type="Proteomes" id="UP001228049">
    <property type="component" value="Unassembled WGS sequence"/>
</dbReference>
<feature type="non-terminal residue" evidence="4">
    <location>
        <position position="69"/>
    </location>
</feature>
<feature type="chain" id="PRO_5042022057" evidence="3">
    <location>
        <begin position="20"/>
        <end position="69"/>
    </location>
</feature>
<evidence type="ECO:0000313" key="5">
    <source>
        <dbReference type="Proteomes" id="UP001228049"/>
    </source>
</evidence>
<dbReference type="CDD" id="cd00112">
    <property type="entry name" value="LDLa"/>
    <property type="match status" value="1"/>
</dbReference>
<evidence type="ECO:0000256" key="1">
    <source>
        <dbReference type="ARBA" id="ARBA00023157"/>
    </source>
</evidence>
<comment type="caution">
    <text evidence="4">The sequence shown here is derived from an EMBL/GenBank/DDBJ whole genome shotgun (WGS) entry which is preliminary data.</text>
</comment>
<comment type="caution">
    <text evidence="2">Lacks conserved residue(s) required for the propagation of feature annotation.</text>
</comment>
<gene>
    <name evidence="4" type="ORF">KUDE01_005347</name>
</gene>
<protein>
    <submittedName>
        <fullName evidence="4">Low-density lipoprotein receptor-related protein 1B</fullName>
    </submittedName>
</protein>
<evidence type="ECO:0000256" key="3">
    <source>
        <dbReference type="SAM" id="SignalP"/>
    </source>
</evidence>
<dbReference type="PROSITE" id="PS50068">
    <property type="entry name" value="LDLRA_2"/>
    <property type="match status" value="1"/>
</dbReference>
<sequence>MSPAGFTTIASCCISFCLSLHHSLHANPEAILCDVGEFHCHDHHTCIPEAWLCDGEPDCPDDSDESGKT</sequence>
<dbReference type="InterPro" id="IPR002172">
    <property type="entry name" value="LDrepeatLR_classA_rpt"/>
</dbReference>